<organism evidence="5 6">
    <name type="scientific">Triparma columacea</name>
    <dbReference type="NCBI Taxonomy" id="722753"/>
    <lineage>
        <taxon>Eukaryota</taxon>
        <taxon>Sar</taxon>
        <taxon>Stramenopiles</taxon>
        <taxon>Ochrophyta</taxon>
        <taxon>Bolidophyceae</taxon>
        <taxon>Parmales</taxon>
        <taxon>Triparmaceae</taxon>
        <taxon>Triparma</taxon>
    </lineage>
</organism>
<sequence length="260" mass="28742">MSSPPQTPQISALLIYKLPPFGTPTTVPLSAIGRYDSSKSDVSVYEDYEGGDDEGVAGKCVRAAMPVRNIESPPSVSSSNLHKIVYLADSHDRCYALICSVTYPLRTSVSCLRAAHYLLVDKVTGDNNSMGMKSLTDTPSKFRTKIRPDLKALVKRFNGPGEIDKVAEVMGKIDVVKVTMQDNIAVMLESSEKLEEIDKRSELLTEQSLVFKRKSNKLRKVMRCKNRKMNLAIAFLFLLVGGIIALVIVLSTTNNNNKRK</sequence>
<dbReference type="PRINTS" id="PR00219">
    <property type="entry name" value="SYNAPTOBREVN"/>
</dbReference>
<keyword evidence="2" id="KW-0175">Coiled coil</keyword>
<dbReference type="CDD" id="cd15843">
    <property type="entry name" value="R-SNARE"/>
    <property type="match status" value="1"/>
</dbReference>
<dbReference type="AlphaFoldDB" id="A0A9W7FXN1"/>
<dbReference type="OrthoDB" id="36578at2759"/>
<dbReference type="PANTHER" id="PTHR21136:SF168">
    <property type="entry name" value="VESICLE-ASSOCIATED MEMBRANE PROTEIN 9"/>
    <property type="match status" value="1"/>
</dbReference>
<dbReference type="EMBL" id="BRYA01000554">
    <property type="protein sequence ID" value="GMI22802.1"/>
    <property type="molecule type" value="Genomic_DNA"/>
</dbReference>
<evidence type="ECO:0000313" key="6">
    <source>
        <dbReference type="Proteomes" id="UP001165065"/>
    </source>
</evidence>
<gene>
    <name evidence="5" type="ORF">TrCOL_g3945</name>
</gene>
<feature type="domain" description="V-SNARE coiled-coil homology" evidence="4">
    <location>
        <begin position="165"/>
        <end position="225"/>
    </location>
</feature>
<proteinExistence type="predicted"/>
<dbReference type="Pfam" id="PF00957">
    <property type="entry name" value="Synaptobrevin"/>
    <property type="match status" value="1"/>
</dbReference>
<keyword evidence="3" id="KW-0472">Membrane</keyword>
<comment type="caution">
    <text evidence="5">The sequence shown here is derived from an EMBL/GenBank/DDBJ whole genome shotgun (WGS) entry which is preliminary data.</text>
</comment>
<name>A0A9W7FXN1_9STRA</name>
<feature type="transmembrane region" description="Helical" evidence="3">
    <location>
        <begin position="229"/>
        <end position="250"/>
    </location>
</feature>
<keyword evidence="3" id="KW-0812">Transmembrane</keyword>
<keyword evidence="6" id="KW-1185">Reference proteome</keyword>
<dbReference type="InterPro" id="IPR001388">
    <property type="entry name" value="Synaptobrevin-like"/>
</dbReference>
<keyword evidence="3" id="KW-1133">Transmembrane helix</keyword>
<dbReference type="InterPro" id="IPR051097">
    <property type="entry name" value="Synaptobrevin-like_transport"/>
</dbReference>
<evidence type="ECO:0000256" key="3">
    <source>
        <dbReference type="SAM" id="Phobius"/>
    </source>
</evidence>
<dbReference type="SUPFAM" id="SSF58038">
    <property type="entry name" value="SNARE fusion complex"/>
    <property type="match status" value="1"/>
</dbReference>
<reference evidence="6" key="1">
    <citation type="journal article" date="2023" name="Commun. Biol.">
        <title>Genome analysis of Parmales, the sister group of diatoms, reveals the evolutionary specialization of diatoms from phago-mixotrophs to photoautotrophs.</title>
        <authorList>
            <person name="Ban H."/>
            <person name="Sato S."/>
            <person name="Yoshikawa S."/>
            <person name="Yamada K."/>
            <person name="Nakamura Y."/>
            <person name="Ichinomiya M."/>
            <person name="Sato N."/>
            <person name="Blanc-Mathieu R."/>
            <person name="Endo H."/>
            <person name="Kuwata A."/>
            <person name="Ogata H."/>
        </authorList>
    </citation>
    <scope>NUCLEOTIDE SEQUENCE [LARGE SCALE GENOMIC DNA]</scope>
</reference>
<evidence type="ECO:0000256" key="2">
    <source>
        <dbReference type="PROSITE-ProRule" id="PRU00290"/>
    </source>
</evidence>
<dbReference type="GO" id="GO:0015031">
    <property type="term" value="P:protein transport"/>
    <property type="evidence" value="ECO:0007669"/>
    <property type="project" value="UniProtKB-KW"/>
</dbReference>
<evidence type="ECO:0000256" key="1">
    <source>
        <dbReference type="ARBA" id="ARBA00022927"/>
    </source>
</evidence>
<dbReference type="InterPro" id="IPR042855">
    <property type="entry name" value="V_SNARE_CC"/>
</dbReference>
<dbReference type="GO" id="GO:0016020">
    <property type="term" value="C:membrane"/>
    <property type="evidence" value="ECO:0007669"/>
    <property type="project" value="InterPro"/>
</dbReference>
<protein>
    <recommendedName>
        <fullName evidence="4">V-SNARE coiled-coil homology domain-containing protein</fullName>
    </recommendedName>
</protein>
<dbReference type="Proteomes" id="UP001165065">
    <property type="component" value="Unassembled WGS sequence"/>
</dbReference>
<evidence type="ECO:0000259" key="4">
    <source>
        <dbReference type="PROSITE" id="PS50892"/>
    </source>
</evidence>
<dbReference type="Gene3D" id="1.20.5.110">
    <property type="match status" value="1"/>
</dbReference>
<dbReference type="PANTHER" id="PTHR21136">
    <property type="entry name" value="SNARE PROTEINS"/>
    <property type="match status" value="1"/>
</dbReference>
<keyword evidence="1" id="KW-0653">Protein transport</keyword>
<accession>A0A9W7FXN1</accession>
<keyword evidence="1" id="KW-0813">Transport</keyword>
<evidence type="ECO:0000313" key="5">
    <source>
        <dbReference type="EMBL" id="GMI22802.1"/>
    </source>
</evidence>
<dbReference type="GO" id="GO:0016192">
    <property type="term" value="P:vesicle-mediated transport"/>
    <property type="evidence" value="ECO:0007669"/>
    <property type="project" value="InterPro"/>
</dbReference>
<dbReference type="PROSITE" id="PS50892">
    <property type="entry name" value="V_SNARE"/>
    <property type="match status" value="1"/>
</dbReference>